<dbReference type="EMBL" id="KT428295">
    <property type="protein sequence ID" value="ALK44304.1"/>
    <property type="molecule type" value="Genomic_DNA"/>
</dbReference>
<evidence type="ECO:0000313" key="7">
    <source>
        <dbReference type="EMBL" id="ALK44304.1"/>
    </source>
</evidence>
<dbReference type="InterPro" id="IPR002797">
    <property type="entry name" value="Polysacc_synth"/>
</dbReference>
<keyword evidence="3 6" id="KW-0812">Transmembrane</keyword>
<evidence type="ECO:0000256" key="3">
    <source>
        <dbReference type="ARBA" id="ARBA00022692"/>
    </source>
</evidence>
<dbReference type="Pfam" id="PF01943">
    <property type="entry name" value="Polysacc_synt"/>
    <property type="match status" value="1"/>
</dbReference>
<evidence type="ECO:0000256" key="4">
    <source>
        <dbReference type="ARBA" id="ARBA00022989"/>
    </source>
</evidence>
<dbReference type="GO" id="GO:0005886">
    <property type="term" value="C:plasma membrane"/>
    <property type="evidence" value="ECO:0007669"/>
    <property type="project" value="UniProtKB-SubCell"/>
</dbReference>
<feature type="transmembrane region" description="Helical" evidence="6">
    <location>
        <begin position="392"/>
        <end position="415"/>
    </location>
</feature>
<feature type="transmembrane region" description="Helical" evidence="6">
    <location>
        <begin position="153"/>
        <end position="173"/>
    </location>
</feature>
<evidence type="ECO:0000256" key="5">
    <source>
        <dbReference type="ARBA" id="ARBA00023136"/>
    </source>
</evidence>
<evidence type="ECO:0000256" key="6">
    <source>
        <dbReference type="SAM" id="Phobius"/>
    </source>
</evidence>
<keyword evidence="5 6" id="KW-0472">Membrane</keyword>
<evidence type="ECO:0000256" key="2">
    <source>
        <dbReference type="ARBA" id="ARBA00022475"/>
    </source>
</evidence>
<feature type="transmembrane region" description="Helical" evidence="6">
    <location>
        <begin position="367"/>
        <end position="386"/>
    </location>
</feature>
<dbReference type="PANTHER" id="PTHR30250">
    <property type="entry name" value="PST FAMILY PREDICTED COLANIC ACID TRANSPORTER"/>
    <property type="match status" value="1"/>
</dbReference>
<keyword evidence="2" id="KW-1003">Cell membrane</keyword>
<reference evidence="7" key="1">
    <citation type="submission" date="2015-08" db="EMBL/GenBank/DDBJ databases">
        <title>Partial sequence of psychrophilic Colwellia sp.</title>
        <authorList>
            <person name="Pankowski J.A."/>
            <person name="Leong J.S."/>
            <person name="Nano F.E."/>
        </authorList>
    </citation>
    <scope>NUCLEOTIDE SEQUENCE</scope>
    <source>
        <strain evidence="7">C1</strain>
    </source>
</reference>
<feature type="transmembrane region" description="Helical" evidence="6">
    <location>
        <begin position="179"/>
        <end position="199"/>
    </location>
</feature>
<feature type="transmembrane region" description="Helical" evidence="6">
    <location>
        <begin position="301"/>
        <end position="318"/>
    </location>
</feature>
<feature type="transmembrane region" description="Helical" evidence="6">
    <location>
        <begin position="460"/>
        <end position="481"/>
    </location>
</feature>
<evidence type="ECO:0000256" key="1">
    <source>
        <dbReference type="ARBA" id="ARBA00004651"/>
    </source>
</evidence>
<feature type="transmembrane region" description="Helical" evidence="6">
    <location>
        <begin position="272"/>
        <end position="289"/>
    </location>
</feature>
<sequence>MKEKLLKSSIFRVIEIVTVTLISLALTPYLIKHLGDENYGLWLLILSTLGWFNFIDLGFASAVKREIAIALEKRDNQRINIVFSVAVVLFGTLGVVAASCILILALVPELLGITIESQETAAIALSILAIKVLLDFIMNSFHGFFTAYLRMDIDANISLLNTMIKSALVFYLIVDLNIYGAVIATIAADIVAHCLKVYYAKKLNNGFKFSLKFVSFNEIKHLFSYSKHLVAAGIANTILKRSDPVVISHIMGLKFVALYGVINNLINQIESLVIAIVGVFNPMLNRLVARNGAIDDVFKHIVDVNFFVVILLYTPLAILAEDFIFLWIGSEYAQYASLASILGFAYICKSISRPIGAVLLAQANHKLMSLVSLFGALLNISLSIIFAHQWGLFGVAIATAISFFISEVVLNLWLLRRYNDFSIIRPGLKFIVLALTYISIVLIGKLTFELLDPLTWFELIFSAGIIVITLLIFSWYLILAVNMRQQLITMLLKKEQPIQ</sequence>
<dbReference type="PANTHER" id="PTHR30250:SF26">
    <property type="entry name" value="PSMA PROTEIN"/>
    <property type="match status" value="1"/>
</dbReference>
<feature type="transmembrane region" description="Helical" evidence="6">
    <location>
        <begin position="81"/>
        <end position="108"/>
    </location>
</feature>
<feature type="transmembrane region" description="Helical" evidence="6">
    <location>
        <begin position="9"/>
        <end position="27"/>
    </location>
</feature>
<dbReference type="InterPro" id="IPR050833">
    <property type="entry name" value="Poly_Biosynth_Transport"/>
</dbReference>
<proteinExistence type="predicted"/>
<feature type="transmembrane region" description="Helical" evidence="6">
    <location>
        <begin position="245"/>
        <end position="266"/>
    </location>
</feature>
<feature type="transmembrane region" description="Helical" evidence="6">
    <location>
        <begin position="120"/>
        <end position="141"/>
    </location>
</feature>
<organism evidence="7">
    <name type="scientific">Colwellia sp. C1</name>
    <dbReference type="NCBI Taxonomy" id="1737566"/>
    <lineage>
        <taxon>Bacteria</taxon>
        <taxon>Pseudomonadati</taxon>
        <taxon>Pseudomonadota</taxon>
        <taxon>Gammaproteobacteria</taxon>
        <taxon>Alteromonadales</taxon>
        <taxon>Colwelliaceae</taxon>
        <taxon>Colwellia</taxon>
    </lineage>
</organism>
<feature type="transmembrane region" description="Helical" evidence="6">
    <location>
        <begin position="39"/>
        <end position="60"/>
    </location>
</feature>
<accession>A0A0P0LXU6</accession>
<protein>
    <submittedName>
        <fullName evidence="7">O-antigen flippase Wzx</fullName>
    </submittedName>
</protein>
<keyword evidence="4 6" id="KW-1133">Transmembrane helix</keyword>
<dbReference type="AlphaFoldDB" id="A0A0P0LXU6"/>
<feature type="transmembrane region" description="Helical" evidence="6">
    <location>
        <begin position="427"/>
        <end position="448"/>
    </location>
</feature>
<comment type="subcellular location">
    <subcellularLocation>
        <location evidence="1">Cell membrane</location>
        <topology evidence="1">Multi-pass membrane protein</topology>
    </subcellularLocation>
</comment>
<name>A0A0P0LXU6_9GAMM</name>